<name>A0A0A5JFL3_PHOS4</name>
<evidence type="ECO:0000313" key="1">
    <source>
        <dbReference type="EMBL" id="KGY06798.1"/>
    </source>
</evidence>
<dbReference type="OrthoDB" id="7068078at2"/>
<organism evidence="1 2">
    <name type="scientific">Photobacterium sp. (strain ATCC 43367)</name>
    <dbReference type="NCBI Taxonomy" id="379097"/>
    <lineage>
        <taxon>Bacteria</taxon>
        <taxon>Pseudomonadati</taxon>
        <taxon>Pseudomonadota</taxon>
        <taxon>Gammaproteobacteria</taxon>
        <taxon>Vibrionales</taxon>
        <taxon>Vibrionaceae</taxon>
        <taxon>Vibrio</taxon>
        <taxon>Vibrio oreintalis group</taxon>
    </lineage>
</organism>
<comment type="caution">
    <text evidence="1">The sequence shown here is derived from an EMBL/GenBank/DDBJ whole genome shotgun (WGS) entry which is preliminary data.</text>
</comment>
<dbReference type="EMBL" id="JRWP01000076">
    <property type="protein sequence ID" value="KGY06798.1"/>
    <property type="molecule type" value="Genomic_DNA"/>
</dbReference>
<proteinExistence type="predicted"/>
<accession>A0A0A5JFL3</accession>
<dbReference type="AlphaFoldDB" id="A0A0A5JFL3"/>
<gene>
    <name evidence="1" type="ORF">NM06_20535</name>
</gene>
<dbReference type="Proteomes" id="UP000030451">
    <property type="component" value="Unassembled WGS sequence"/>
</dbReference>
<dbReference type="RefSeq" id="WP_038193534.1">
    <property type="nucleotide sequence ID" value="NZ_JRWP01000076.1"/>
</dbReference>
<reference evidence="1 2" key="1">
    <citation type="submission" date="2014-10" db="EMBL/GenBank/DDBJ databases">
        <title>Genome sequencing of Vibrio sinaloensis T08.</title>
        <authorList>
            <person name="Chan K.-G."/>
            <person name="Mohamad N.I."/>
        </authorList>
    </citation>
    <scope>NUCLEOTIDE SEQUENCE [LARGE SCALE GENOMIC DNA]</scope>
    <source>
        <strain evidence="1 2">T08</strain>
    </source>
</reference>
<sequence length="176" mass="20452">MTEKIKLIDHRLNLANNSKAYVHEIEDENIERLMKSLIPHLKNAGYSVSLGKSKLILGSLIRLLFDAQENRPFFHVEGTELPLCWNSPKDWDKNYIKYEWGHLRSRNQAQGLAHSIENLGLYSARCNQHIQTSMHIEELMVYGGILAQRISNVLTHRRKLFESKEWQDLVGQLNCT</sequence>
<evidence type="ECO:0000313" key="2">
    <source>
        <dbReference type="Proteomes" id="UP000030451"/>
    </source>
</evidence>
<protein>
    <submittedName>
        <fullName evidence="1">Uncharacterized protein</fullName>
    </submittedName>
</protein>